<dbReference type="EMBL" id="KV011197">
    <property type="protein sequence ID" value="KZV26576.1"/>
    <property type="molecule type" value="Genomic_DNA"/>
</dbReference>
<dbReference type="Proteomes" id="UP000250235">
    <property type="component" value="Unassembled WGS sequence"/>
</dbReference>
<evidence type="ECO:0000313" key="1">
    <source>
        <dbReference type="EMBL" id="KZV26576.1"/>
    </source>
</evidence>
<sequence length="113" mass="12944">MLPIAQFIYVVTKSKLSKIMTTISLEVMVRPSAISIPRLAYYKGTSRITFLQKNAKFLPINIQVLRSCRSSLARSPSRRPKLPISSLVVARRLRKFSYIKVIYENTYFQISSG</sequence>
<organism evidence="1 2">
    <name type="scientific">Dorcoceras hygrometricum</name>
    <dbReference type="NCBI Taxonomy" id="472368"/>
    <lineage>
        <taxon>Eukaryota</taxon>
        <taxon>Viridiplantae</taxon>
        <taxon>Streptophyta</taxon>
        <taxon>Embryophyta</taxon>
        <taxon>Tracheophyta</taxon>
        <taxon>Spermatophyta</taxon>
        <taxon>Magnoliopsida</taxon>
        <taxon>eudicotyledons</taxon>
        <taxon>Gunneridae</taxon>
        <taxon>Pentapetalae</taxon>
        <taxon>asterids</taxon>
        <taxon>lamiids</taxon>
        <taxon>Lamiales</taxon>
        <taxon>Gesneriaceae</taxon>
        <taxon>Didymocarpoideae</taxon>
        <taxon>Trichosporeae</taxon>
        <taxon>Loxocarpinae</taxon>
        <taxon>Dorcoceras</taxon>
    </lineage>
</organism>
<evidence type="ECO:0000313" key="2">
    <source>
        <dbReference type="Proteomes" id="UP000250235"/>
    </source>
</evidence>
<name>A0A2Z7AYZ5_9LAMI</name>
<protein>
    <submittedName>
        <fullName evidence="1">Uncharacterized protein</fullName>
    </submittedName>
</protein>
<reference evidence="1 2" key="1">
    <citation type="journal article" date="2015" name="Proc. Natl. Acad. Sci. U.S.A.">
        <title>The resurrection genome of Boea hygrometrica: A blueprint for survival of dehydration.</title>
        <authorList>
            <person name="Xiao L."/>
            <person name="Yang G."/>
            <person name="Zhang L."/>
            <person name="Yang X."/>
            <person name="Zhao S."/>
            <person name="Ji Z."/>
            <person name="Zhou Q."/>
            <person name="Hu M."/>
            <person name="Wang Y."/>
            <person name="Chen M."/>
            <person name="Xu Y."/>
            <person name="Jin H."/>
            <person name="Xiao X."/>
            <person name="Hu G."/>
            <person name="Bao F."/>
            <person name="Hu Y."/>
            <person name="Wan P."/>
            <person name="Li L."/>
            <person name="Deng X."/>
            <person name="Kuang T."/>
            <person name="Xiang C."/>
            <person name="Zhu J.K."/>
            <person name="Oliver M.J."/>
            <person name="He Y."/>
        </authorList>
    </citation>
    <scope>NUCLEOTIDE SEQUENCE [LARGE SCALE GENOMIC DNA]</scope>
    <source>
        <strain evidence="2">cv. XS01</strain>
    </source>
</reference>
<keyword evidence="2" id="KW-1185">Reference proteome</keyword>
<proteinExistence type="predicted"/>
<gene>
    <name evidence="1" type="ORF">F511_20670</name>
</gene>
<accession>A0A2Z7AYZ5</accession>
<dbReference type="AlphaFoldDB" id="A0A2Z7AYZ5"/>